<dbReference type="RefSeq" id="WP_130158446.1">
    <property type="nucleotide sequence ID" value="NZ_SGIS01000020.1"/>
</dbReference>
<dbReference type="OrthoDB" id="7579544at2"/>
<gene>
    <name evidence="1" type="ORF">EWE75_13820</name>
</gene>
<evidence type="ECO:0000313" key="2">
    <source>
        <dbReference type="Proteomes" id="UP000292085"/>
    </source>
</evidence>
<dbReference type="EMBL" id="SGIS01000020">
    <property type="protein sequence ID" value="RZF63868.1"/>
    <property type="molecule type" value="Genomic_DNA"/>
</dbReference>
<dbReference type="AlphaFoldDB" id="A0A4V2DD61"/>
<organism evidence="1 2">
    <name type="scientific">Sphingomonas populi</name>
    <dbReference type="NCBI Taxonomy" id="2484750"/>
    <lineage>
        <taxon>Bacteria</taxon>
        <taxon>Pseudomonadati</taxon>
        <taxon>Pseudomonadota</taxon>
        <taxon>Alphaproteobacteria</taxon>
        <taxon>Sphingomonadales</taxon>
        <taxon>Sphingomonadaceae</taxon>
        <taxon>Sphingomonas</taxon>
    </lineage>
</organism>
<name>A0A4V2DD61_9SPHN</name>
<keyword evidence="2" id="KW-1185">Reference proteome</keyword>
<proteinExistence type="predicted"/>
<dbReference type="Proteomes" id="UP000292085">
    <property type="component" value="Unassembled WGS sequence"/>
</dbReference>
<accession>A0A4V2DD61</accession>
<comment type="caution">
    <text evidence="1">The sequence shown here is derived from an EMBL/GenBank/DDBJ whole genome shotgun (WGS) entry which is preliminary data.</text>
</comment>
<evidence type="ECO:0000313" key="1">
    <source>
        <dbReference type="EMBL" id="RZF63868.1"/>
    </source>
</evidence>
<protein>
    <submittedName>
        <fullName evidence="1">Uncharacterized protein</fullName>
    </submittedName>
</protein>
<reference evidence="1 2" key="1">
    <citation type="submission" date="2019-02" db="EMBL/GenBank/DDBJ databases">
        <authorList>
            <person name="Li Y."/>
        </authorList>
    </citation>
    <scope>NUCLEOTIDE SEQUENCE [LARGE SCALE GENOMIC DNA]</scope>
    <source>
        <strain evidence="1 2">3-7</strain>
    </source>
</reference>
<sequence>MDAWLFSNSDRLRALTAVELGDNLPVELAPWAPLRRYFLDVKAPDEQEAIALICEHGYCCFE</sequence>